<evidence type="ECO:0000256" key="1">
    <source>
        <dbReference type="SAM" id="Phobius"/>
    </source>
</evidence>
<gene>
    <name evidence="2" type="ORF">PSNMU_V1.4_AUG-EV-PASAV3_0024060</name>
</gene>
<evidence type="ECO:0000313" key="3">
    <source>
        <dbReference type="Proteomes" id="UP000291116"/>
    </source>
</evidence>
<name>A0A448Z0U3_9STRA</name>
<dbReference type="Proteomes" id="UP000291116">
    <property type="component" value="Unassembled WGS sequence"/>
</dbReference>
<feature type="transmembrane region" description="Helical" evidence="1">
    <location>
        <begin position="40"/>
        <end position="60"/>
    </location>
</feature>
<sequence>MISLSFLGVLEPSVEAKLSDLFLNLLKRSSFSNSEPNLLVVVGGVCGATDAVLFFLVFAVGSLTLLQLELADTDAVVIEDAEDIVPGTKDKLFFFEIVTEKFSQLQNGHAESFSFWGLTCR</sequence>
<reference evidence="2 3" key="1">
    <citation type="submission" date="2019-01" db="EMBL/GenBank/DDBJ databases">
        <authorList>
            <person name="Ferrante I. M."/>
        </authorList>
    </citation>
    <scope>NUCLEOTIDE SEQUENCE [LARGE SCALE GENOMIC DNA]</scope>
    <source>
        <strain evidence="2 3">B856</strain>
    </source>
</reference>
<protein>
    <submittedName>
        <fullName evidence="2">Uncharacterized protein</fullName>
    </submittedName>
</protein>
<organism evidence="2 3">
    <name type="scientific">Pseudo-nitzschia multistriata</name>
    <dbReference type="NCBI Taxonomy" id="183589"/>
    <lineage>
        <taxon>Eukaryota</taxon>
        <taxon>Sar</taxon>
        <taxon>Stramenopiles</taxon>
        <taxon>Ochrophyta</taxon>
        <taxon>Bacillariophyta</taxon>
        <taxon>Bacillariophyceae</taxon>
        <taxon>Bacillariophycidae</taxon>
        <taxon>Bacillariales</taxon>
        <taxon>Bacillariaceae</taxon>
        <taxon>Pseudo-nitzschia</taxon>
    </lineage>
</organism>
<dbReference type="AlphaFoldDB" id="A0A448Z0U3"/>
<keyword evidence="1" id="KW-0472">Membrane</keyword>
<dbReference type="EMBL" id="CAACVS010000065">
    <property type="protein sequence ID" value="VEU35661.1"/>
    <property type="molecule type" value="Genomic_DNA"/>
</dbReference>
<proteinExistence type="predicted"/>
<keyword evidence="3" id="KW-1185">Reference proteome</keyword>
<evidence type="ECO:0000313" key="2">
    <source>
        <dbReference type="EMBL" id="VEU35661.1"/>
    </source>
</evidence>
<accession>A0A448Z0U3</accession>
<keyword evidence="1" id="KW-0812">Transmembrane</keyword>
<keyword evidence="1" id="KW-1133">Transmembrane helix</keyword>